<feature type="domain" description="Aminotransferase class I/classII large" evidence="5">
    <location>
        <begin position="57"/>
        <end position="345"/>
    </location>
</feature>
<gene>
    <name evidence="6" type="ORF">SODALDRAFT_375191</name>
</gene>
<dbReference type="GO" id="GO:0030170">
    <property type="term" value="F:pyridoxal phosphate binding"/>
    <property type="evidence" value="ECO:0007669"/>
    <property type="project" value="InterPro"/>
</dbReference>
<proteinExistence type="inferred from homology"/>
<dbReference type="STRING" id="1314773.A0A3N2Q8H6"/>
<reference evidence="6 7" key="1">
    <citation type="journal article" date="2018" name="Mol. Ecol.">
        <title>The obligate alkalophilic soda-lake fungus Sodiomyces alkalinus has shifted to a protein diet.</title>
        <authorList>
            <person name="Grum-Grzhimaylo A.A."/>
            <person name="Falkoski D.L."/>
            <person name="van den Heuvel J."/>
            <person name="Valero-Jimenez C.A."/>
            <person name="Min B."/>
            <person name="Choi I.G."/>
            <person name="Lipzen A."/>
            <person name="Daum C.G."/>
            <person name="Aanen D.K."/>
            <person name="Tsang A."/>
            <person name="Henrissat B."/>
            <person name="Bilanenko E.N."/>
            <person name="de Vries R.P."/>
            <person name="van Kan J.A.L."/>
            <person name="Grigoriev I.V."/>
            <person name="Debets A.J.M."/>
        </authorList>
    </citation>
    <scope>NUCLEOTIDE SEQUENCE [LARGE SCALE GENOMIC DNA]</scope>
    <source>
        <strain evidence="6 7">F11</strain>
    </source>
</reference>
<comment type="cofactor">
    <cofactor evidence="1">
        <name>pyridoxal 5'-phosphate</name>
        <dbReference type="ChEBI" id="CHEBI:597326"/>
    </cofactor>
</comment>
<evidence type="ECO:0000256" key="4">
    <source>
        <dbReference type="ARBA" id="ARBA00022898"/>
    </source>
</evidence>
<dbReference type="OrthoDB" id="2382073at2759"/>
<dbReference type="InterPro" id="IPR050087">
    <property type="entry name" value="AON_synthase_class-II"/>
</dbReference>
<dbReference type="PANTHER" id="PTHR13693:SF77">
    <property type="entry name" value="8-AMINO-7-OXONONANOATE SYNTHASE"/>
    <property type="match status" value="1"/>
</dbReference>
<evidence type="ECO:0000313" key="7">
    <source>
        <dbReference type="Proteomes" id="UP000272025"/>
    </source>
</evidence>
<accession>A0A3N2Q8H6</accession>
<comment type="similarity">
    <text evidence="2">Belongs to the class-II pyridoxal-phosphate-dependent aminotransferase family. BioF subfamily.</text>
</comment>
<evidence type="ECO:0000256" key="1">
    <source>
        <dbReference type="ARBA" id="ARBA00001933"/>
    </source>
</evidence>
<dbReference type="RefSeq" id="XP_028470764.1">
    <property type="nucleotide sequence ID" value="XM_028614736.1"/>
</dbReference>
<evidence type="ECO:0000256" key="3">
    <source>
        <dbReference type="ARBA" id="ARBA00022679"/>
    </source>
</evidence>
<dbReference type="Gene3D" id="3.90.1150.10">
    <property type="entry name" value="Aspartate Aminotransferase, domain 1"/>
    <property type="match status" value="1"/>
</dbReference>
<dbReference type="GeneID" id="39583214"/>
<sequence length="499" mass="55269">MADLKDYGAQWREEWAVVQRVKGPSAKNSSVFYRNIEEELDISRQVGLSFPIHTPSHIMDFSSCDTLGMGATGLLREEFLNELDANPGFQLGASGSRLLDGTTEYQLMFEKEMAELMGVESALVVHSGATANQAIFSTIPRSGDVIVYDELMHATALTGMKSSLALEQIPFRHNDVDHFIETLEAVKESTPLVKEGKRCVLIAVESWYSMDGDICPLKELIDAAKEIFPRGNAQFIVDEAHSFGACGPEGKGFVAEQGLDDEIAVRMVTFTKALAGSGACILSNNTVRWLLINQAKVFICSVAPPFTLLASSRAGVRLMRSQKFQESRDYLHQLTTFYLDTLTSHPVYKKAYKKGLLKMPVHEDGSWHETPITHIVPLWTPRKKHALYLTFHLTRDGINGCYIVFPIVGKGEDRVRLLLHAHNTKEQVMTLIDSIITWTQEMLDIEASGDKNKLPSATRLAYDLIREDGGDGAEEANLFNPNSLNIQALGMVSSVNGNA</sequence>
<dbReference type="SUPFAM" id="SSF53383">
    <property type="entry name" value="PLP-dependent transferases"/>
    <property type="match status" value="1"/>
</dbReference>
<dbReference type="Pfam" id="PF00155">
    <property type="entry name" value="Aminotran_1_2"/>
    <property type="match status" value="1"/>
</dbReference>
<name>A0A3N2Q8H6_SODAK</name>
<dbReference type="InterPro" id="IPR015422">
    <property type="entry name" value="PyrdxlP-dep_Trfase_small"/>
</dbReference>
<dbReference type="PANTHER" id="PTHR13693">
    <property type="entry name" value="CLASS II AMINOTRANSFERASE/8-AMINO-7-OXONONANOATE SYNTHASE"/>
    <property type="match status" value="1"/>
</dbReference>
<dbReference type="AlphaFoldDB" id="A0A3N2Q8H6"/>
<dbReference type="GO" id="GO:0016740">
    <property type="term" value="F:transferase activity"/>
    <property type="evidence" value="ECO:0007669"/>
    <property type="project" value="UniProtKB-KW"/>
</dbReference>
<keyword evidence="3 6" id="KW-0808">Transferase</keyword>
<dbReference type="Gene3D" id="3.40.640.10">
    <property type="entry name" value="Type I PLP-dependent aspartate aminotransferase-like (Major domain)"/>
    <property type="match status" value="1"/>
</dbReference>
<keyword evidence="4" id="KW-0663">Pyridoxal phosphate</keyword>
<evidence type="ECO:0000259" key="5">
    <source>
        <dbReference type="Pfam" id="PF00155"/>
    </source>
</evidence>
<dbReference type="EMBL" id="ML119051">
    <property type="protein sequence ID" value="ROT42958.1"/>
    <property type="molecule type" value="Genomic_DNA"/>
</dbReference>
<protein>
    <submittedName>
        <fullName evidence="6">PLP-dependent transferase</fullName>
    </submittedName>
</protein>
<dbReference type="InterPro" id="IPR015421">
    <property type="entry name" value="PyrdxlP-dep_Trfase_major"/>
</dbReference>
<keyword evidence="7" id="KW-1185">Reference proteome</keyword>
<dbReference type="InterPro" id="IPR004839">
    <property type="entry name" value="Aminotransferase_I/II_large"/>
</dbReference>
<dbReference type="GO" id="GO:0009102">
    <property type="term" value="P:biotin biosynthetic process"/>
    <property type="evidence" value="ECO:0007669"/>
    <property type="project" value="TreeGrafter"/>
</dbReference>
<dbReference type="InterPro" id="IPR015424">
    <property type="entry name" value="PyrdxlP-dep_Trfase"/>
</dbReference>
<organism evidence="6 7">
    <name type="scientific">Sodiomyces alkalinus (strain CBS 110278 / VKM F-3762 / F11)</name>
    <name type="common">Alkaliphilic filamentous fungus</name>
    <dbReference type="NCBI Taxonomy" id="1314773"/>
    <lineage>
        <taxon>Eukaryota</taxon>
        <taxon>Fungi</taxon>
        <taxon>Dikarya</taxon>
        <taxon>Ascomycota</taxon>
        <taxon>Pezizomycotina</taxon>
        <taxon>Sordariomycetes</taxon>
        <taxon>Hypocreomycetidae</taxon>
        <taxon>Glomerellales</taxon>
        <taxon>Plectosphaerellaceae</taxon>
        <taxon>Sodiomyces</taxon>
    </lineage>
</organism>
<evidence type="ECO:0000313" key="6">
    <source>
        <dbReference type="EMBL" id="ROT42958.1"/>
    </source>
</evidence>
<dbReference type="Proteomes" id="UP000272025">
    <property type="component" value="Unassembled WGS sequence"/>
</dbReference>
<evidence type="ECO:0000256" key="2">
    <source>
        <dbReference type="ARBA" id="ARBA00010008"/>
    </source>
</evidence>